<dbReference type="PROSITE" id="PS50110">
    <property type="entry name" value="RESPONSE_REGULATORY"/>
    <property type="match status" value="1"/>
</dbReference>
<organism evidence="5 6">
    <name type="scientific">SAR86 cluster bacterium</name>
    <dbReference type="NCBI Taxonomy" id="2030880"/>
    <lineage>
        <taxon>Bacteria</taxon>
        <taxon>Pseudomonadati</taxon>
        <taxon>Pseudomonadota</taxon>
        <taxon>Gammaproteobacteria</taxon>
        <taxon>SAR86 cluster</taxon>
    </lineage>
</organism>
<dbReference type="Gene3D" id="3.20.20.450">
    <property type="entry name" value="EAL domain"/>
    <property type="match status" value="1"/>
</dbReference>
<dbReference type="Pfam" id="PF00072">
    <property type="entry name" value="Response_reg"/>
    <property type="match status" value="1"/>
</dbReference>
<feature type="modified residue" description="4-aspartylphosphate" evidence="2">
    <location>
        <position position="138"/>
    </location>
</feature>
<dbReference type="AlphaFoldDB" id="A0A2A4XDS1"/>
<dbReference type="EMBL" id="NVUL01000008">
    <property type="protein sequence ID" value="PCI80778.1"/>
    <property type="molecule type" value="Genomic_DNA"/>
</dbReference>
<sequence>MLFLKPRSIISPNPLPTEMVSWNWQYNPSIAMGLALRILVLATLMVLNSAGELCAFKPSTHEYCAIKIWISIDEVMSVSATPEARSALKVLAVDDDTFISDLLKRLATKVGCAVHCIHDGAEVGNALLAYRPEIIFLDLVLPGIDGVEIIRILAKAECKAKIVLMSGLDKRTLSSVEEVAKKSKLDVIGAISKPFEPGQIEGILQPLVESKRTASLRVDSTTQTETCLGPHLSYEPEQSLSESSEGSTNWARVSYVWKLDDEQLMDIDSILDETVKPRISRGIIEVILRTAKSDKENGVIDPLKFGLKIALPQNLLSDESTPDYLSELVQASGLGNQNILFEIDENAIINSSDTTSDVLSRLKIKGFKLAVCVKDQSDQVLAALDKLPVDEIVVNMATEQFGESYINNTETEFQVASLVSYAAGAGLVTSVKNAASDQQLNFAKRCNFQKASGLCIQSPSDGISAMEFFKRA</sequence>
<dbReference type="InterPro" id="IPR001633">
    <property type="entry name" value="EAL_dom"/>
</dbReference>
<protein>
    <recommendedName>
        <fullName evidence="7">Response regulatory domain-containing protein</fullName>
    </recommendedName>
</protein>
<reference evidence="6" key="1">
    <citation type="submission" date="2017-08" db="EMBL/GenBank/DDBJ databases">
        <title>A dynamic microbial community with high functional redundancy inhabits the cold, oxic subseafloor aquifer.</title>
        <authorList>
            <person name="Tully B.J."/>
            <person name="Wheat C.G."/>
            <person name="Glazer B.T."/>
            <person name="Huber J.A."/>
        </authorList>
    </citation>
    <scope>NUCLEOTIDE SEQUENCE [LARGE SCALE GENOMIC DNA]</scope>
</reference>
<dbReference type="PROSITE" id="PS50883">
    <property type="entry name" value="EAL"/>
    <property type="match status" value="1"/>
</dbReference>
<dbReference type="InterPro" id="IPR035919">
    <property type="entry name" value="EAL_sf"/>
</dbReference>
<name>A0A2A4XDS1_9GAMM</name>
<dbReference type="Gene3D" id="3.40.50.2300">
    <property type="match status" value="1"/>
</dbReference>
<keyword evidence="1 2" id="KW-0597">Phosphoprotein</keyword>
<evidence type="ECO:0000256" key="2">
    <source>
        <dbReference type="PROSITE-ProRule" id="PRU00169"/>
    </source>
</evidence>
<dbReference type="SMART" id="SM00448">
    <property type="entry name" value="REC"/>
    <property type="match status" value="1"/>
</dbReference>
<dbReference type="PANTHER" id="PTHR44591">
    <property type="entry name" value="STRESS RESPONSE REGULATOR PROTEIN 1"/>
    <property type="match status" value="1"/>
</dbReference>
<evidence type="ECO:0008006" key="7">
    <source>
        <dbReference type="Google" id="ProtNLM"/>
    </source>
</evidence>
<feature type="domain" description="Response regulatory" evidence="3">
    <location>
        <begin position="89"/>
        <end position="208"/>
    </location>
</feature>
<evidence type="ECO:0000259" key="4">
    <source>
        <dbReference type="PROSITE" id="PS50883"/>
    </source>
</evidence>
<feature type="domain" description="EAL" evidence="4">
    <location>
        <begin position="211"/>
        <end position="472"/>
    </location>
</feature>
<dbReference type="SUPFAM" id="SSF52172">
    <property type="entry name" value="CheY-like"/>
    <property type="match status" value="1"/>
</dbReference>
<dbReference type="Proteomes" id="UP000218767">
    <property type="component" value="Unassembled WGS sequence"/>
</dbReference>
<dbReference type="InterPro" id="IPR050595">
    <property type="entry name" value="Bact_response_regulator"/>
</dbReference>
<dbReference type="PANTHER" id="PTHR44591:SF3">
    <property type="entry name" value="RESPONSE REGULATORY DOMAIN-CONTAINING PROTEIN"/>
    <property type="match status" value="1"/>
</dbReference>
<dbReference type="InterPro" id="IPR011006">
    <property type="entry name" value="CheY-like_superfamily"/>
</dbReference>
<evidence type="ECO:0000259" key="3">
    <source>
        <dbReference type="PROSITE" id="PS50110"/>
    </source>
</evidence>
<proteinExistence type="predicted"/>
<accession>A0A2A4XDS1</accession>
<dbReference type="InterPro" id="IPR001789">
    <property type="entry name" value="Sig_transdc_resp-reg_receiver"/>
</dbReference>
<dbReference type="Pfam" id="PF00563">
    <property type="entry name" value="EAL"/>
    <property type="match status" value="1"/>
</dbReference>
<dbReference type="SUPFAM" id="SSF141868">
    <property type="entry name" value="EAL domain-like"/>
    <property type="match status" value="1"/>
</dbReference>
<dbReference type="GO" id="GO:0000160">
    <property type="term" value="P:phosphorelay signal transduction system"/>
    <property type="evidence" value="ECO:0007669"/>
    <property type="project" value="InterPro"/>
</dbReference>
<comment type="caution">
    <text evidence="5">The sequence shown here is derived from an EMBL/GenBank/DDBJ whole genome shotgun (WGS) entry which is preliminary data.</text>
</comment>
<evidence type="ECO:0000313" key="5">
    <source>
        <dbReference type="EMBL" id="PCI80778.1"/>
    </source>
</evidence>
<evidence type="ECO:0000313" key="6">
    <source>
        <dbReference type="Proteomes" id="UP000218767"/>
    </source>
</evidence>
<gene>
    <name evidence="5" type="ORF">COB20_02675</name>
</gene>
<evidence type="ECO:0000256" key="1">
    <source>
        <dbReference type="ARBA" id="ARBA00022553"/>
    </source>
</evidence>